<gene>
    <name evidence="2" type="ORF">GCM10009114_22690</name>
</gene>
<comment type="caution">
    <text evidence="2">The sequence shown here is derived from an EMBL/GenBank/DDBJ whole genome shotgun (WGS) entry which is preliminary data.</text>
</comment>
<keyword evidence="1" id="KW-0812">Transmembrane</keyword>
<protein>
    <recommendedName>
        <fullName evidence="4">Helix-turn-helix domain-containing protein</fullName>
    </recommendedName>
</protein>
<keyword evidence="1" id="KW-1133">Transmembrane helix</keyword>
<evidence type="ECO:0000313" key="3">
    <source>
        <dbReference type="Proteomes" id="UP001500359"/>
    </source>
</evidence>
<accession>A0ABP3WVL0</accession>
<evidence type="ECO:0000313" key="2">
    <source>
        <dbReference type="EMBL" id="GAA0857330.1"/>
    </source>
</evidence>
<reference evidence="3" key="1">
    <citation type="journal article" date="2019" name="Int. J. Syst. Evol. Microbiol.">
        <title>The Global Catalogue of Microorganisms (GCM) 10K type strain sequencing project: providing services to taxonomists for standard genome sequencing and annotation.</title>
        <authorList>
            <consortium name="The Broad Institute Genomics Platform"/>
            <consortium name="The Broad Institute Genome Sequencing Center for Infectious Disease"/>
            <person name="Wu L."/>
            <person name="Ma J."/>
        </authorList>
    </citation>
    <scope>NUCLEOTIDE SEQUENCE [LARGE SCALE GENOMIC DNA]</scope>
    <source>
        <strain evidence="3">JCM 15896</strain>
    </source>
</reference>
<sequence length="133" mass="15350">MEYDFNMSTIIGIKPMKSSEVVKIHRVLDGYEPFGVAFEDVQAQTKMDPDRLRDLLDKYHFYFTPISTTGRYIINRHHYQNGNIDEVVDSIERRNVRFAIAKFTPFFVVGLILLSSTIGFMLSAIVNKNGGYF</sequence>
<proteinExistence type="predicted"/>
<organism evidence="2 3">
    <name type="scientific">Aliiglaciecola litoralis</name>
    <dbReference type="NCBI Taxonomy" id="582857"/>
    <lineage>
        <taxon>Bacteria</taxon>
        <taxon>Pseudomonadati</taxon>
        <taxon>Pseudomonadota</taxon>
        <taxon>Gammaproteobacteria</taxon>
        <taxon>Alteromonadales</taxon>
        <taxon>Alteromonadaceae</taxon>
        <taxon>Aliiglaciecola</taxon>
    </lineage>
</organism>
<keyword evidence="1" id="KW-0472">Membrane</keyword>
<evidence type="ECO:0000256" key="1">
    <source>
        <dbReference type="SAM" id="Phobius"/>
    </source>
</evidence>
<keyword evidence="3" id="KW-1185">Reference proteome</keyword>
<evidence type="ECO:0008006" key="4">
    <source>
        <dbReference type="Google" id="ProtNLM"/>
    </source>
</evidence>
<dbReference type="EMBL" id="BAAAFD010000006">
    <property type="protein sequence ID" value="GAA0857330.1"/>
    <property type="molecule type" value="Genomic_DNA"/>
</dbReference>
<name>A0ABP3WVL0_9ALTE</name>
<feature type="transmembrane region" description="Helical" evidence="1">
    <location>
        <begin position="103"/>
        <end position="126"/>
    </location>
</feature>
<dbReference type="Proteomes" id="UP001500359">
    <property type="component" value="Unassembled WGS sequence"/>
</dbReference>